<gene>
    <name evidence="3" type="ORF">ZHAS_00015991</name>
</gene>
<feature type="signal peptide" evidence="2">
    <location>
        <begin position="1"/>
        <end position="19"/>
    </location>
</feature>
<feature type="compositionally biased region" description="Basic and acidic residues" evidence="1">
    <location>
        <begin position="291"/>
        <end position="354"/>
    </location>
</feature>
<accession>A0A084WCI5</accession>
<evidence type="ECO:0000313" key="5">
    <source>
        <dbReference type="Proteomes" id="UP000030765"/>
    </source>
</evidence>
<keyword evidence="2" id="KW-0732">Signal</keyword>
<feature type="chain" id="PRO_5001784861" evidence="2">
    <location>
        <begin position="20"/>
        <end position="657"/>
    </location>
</feature>
<dbReference type="OrthoDB" id="10683965at2759"/>
<evidence type="ECO:0000313" key="4">
    <source>
        <dbReference type="EnsemblMetazoa" id="ASIC015991-PA"/>
    </source>
</evidence>
<dbReference type="VEuPathDB" id="VectorBase:ASIC015991"/>
<evidence type="ECO:0000256" key="1">
    <source>
        <dbReference type="SAM" id="MobiDB-lite"/>
    </source>
</evidence>
<feature type="region of interest" description="Disordered" evidence="1">
    <location>
        <begin position="577"/>
        <end position="598"/>
    </location>
</feature>
<feature type="compositionally biased region" description="Basic and acidic residues" evidence="1">
    <location>
        <begin position="390"/>
        <end position="451"/>
    </location>
</feature>
<dbReference type="Proteomes" id="UP000030765">
    <property type="component" value="Unassembled WGS sequence"/>
</dbReference>
<feature type="compositionally biased region" description="Basic residues" evidence="1">
    <location>
        <begin position="585"/>
        <end position="594"/>
    </location>
</feature>
<feature type="compositionally biased region" description="Basic and acidic residues" evidence="1">
    <location>
        <begin position="143"/>
        <end position="162"/>
    </location>
</feature>
<dbReference type="EnsemblMetazoa" id="ASIC015991-RA">
    <property type="protein sequence ID" value="ASIC015991-PA"/>
    <property type="gene ID" value="ASIC015991"/>
</dbReference>
<dbReference type="AlphaFoldDB" id="A0A084WCI5"/>
<feature type="compositionally biased region" description="Polar residues" evidence="1">
    <location>
        <begin position="271"/>
        <end position="288"/>
    </location>
</feature>
<evidence type="ECO:0000256" key="2">
    <source>
        <dbReference type="SAM" id="SignalP"/>
    </source>
</evidence>
<protein>
    <submittedName>
        <fullName evidence="3 4">Uncharacterized protein</fullName>
    </submittedName>
</protein>
<feature type="compositionally biased region" description="Basic and acidic residues" evidence="1">
    <location>
        <begin position="175"/>
        <end position="191"/>
    </location>
</feature>
<reference evidence="4" key="2">
    <citation type="submission" date="2020-05" db="UniProtKB">
        <authorList>
            <consortium name="EnsemblMetazoa"/>
        </authorList>
    </citation>
    <scope>IDENTIFICATION</scope>
</reference>
<proteinExistence type="predicted"/>
<evidence type="ECO:0000313" key="3">
    <source>
        <dbReference type="EMBL" id="KFB47929.1"/>
    </source>
</evidence>
<sequence length="657" mass="73268">MWKQLALTLLWWNVSFSSGEWWHSMESGSASHEQTDHWDHRDNRGPFEVYLKLRNEPEVARRKVKPRGPLFTTAKPDGSEVEARNRCVLHLICEDPDCGELCELCGSSSNEQHESDYSSSTSEETTESGKTETHPSKSVKSFKPKETKDKKLDRDKSDEAKPKTVQTNSKPETMSAKHADQSEKSSTEPQKKPVRKQTFRGRERILPKIVNRLKKFKNIPKPTVTRTTAAPDSWEQDSAPGKDASLSDKASPKSTISAKLRNNGKWEVNDGKQQGASHIAVATTTSKSGSKKAEFHDKDSLETLSSEMDKGDHDESFHKWKDNPTSPKPRDSDKNSDKKTKVVNERHSSEVSKSDRHKVIHGSNFEHKSGESIAPKKSPEVPKSSKHSKEHHDNKEQKEGKHTSSKSRESDSKKIKLHNENSAERTHFDKQKKVHDGKSEDSKSDSKKDVQPSDDSLQLHNLSELVKMSHYSDSSSSENMVLLKDGSDPKTWPYVVAKLVQTELETAHMIIKQKPIKSALLNLKDRLKPVFIATSKTLSKIFAMDAGELAKKADGGTTVAPPATTIPVPVAVPNRSVVKTPGDSRKRKRGRQRPRPLPLRRAVKGKLIAMRTQQPAGTGANPAVDLLANGCSCKCPALKSGAKVRHDRVRLAARRGR</sequence>
<feature type="region of interest" description="Disordered" evidence="1">
    <location>
        <begin position="109"/>
        <end position="460"/>
    </location>
</feature>
<organism evidence="3">
    <name type="scientific">Anopheles sinensis</name>
    <name type="common">Mosquito</name>
    <dbReference type="NCBI Taxonomy" id="74873"/>
    <lineage>
        <taxon>Eukaryota</taxon>
        <taxon>Metazoa</taxon>
        <taxon>Ecdysozoa</taxon>
        <taxon>Arthropoda</taxon>
        <taxon>Hexapoda</taxon>
        <taxon>Insecta</taxon>
        <taxon>Pterygota</taxon>
        <taxon>Neoptera</taxon>
        <taxon>Endopterygota</taxon>
        <taxon>Diptera</taxon>
        <taxon>Nematocera</taxon>
        <taxon>Culicoidea</taxon>
        <taxon>Culicidae</taxon>
        <taxon>Anophelinae</taxon>
        <taxon>Anopheles</taxon>
    </lineage>
</organism>
<keyword evidence="5" id="KW-1185">Reference proteome</keyword>
<reference evidence="3 5" key="1">
    <citation type="journal article" date="2014" name="BMC Genomics">
        <title>Genome sequence of Anopheles sinensis provides insight into genetics basis of mosquito competence for malaria parasites.</title>
        <authorList>
            <person name="Zhou D."/>
            <person name="Zhang D."/>
            <person name="Ding G."/>
            <person name="Shi L."/>
            <person name="Hou Q."/>
            <person name="Ye Y."/>
            <person name="Xu Y."/>
            <person name="Zhou H."/>
            <person name="Xiong C."/>
            <person name="Li S."/>
            <person name="Yu J."/>
            <person name="Hong S."/>
            <person name="Yu X."/>
            <person name="Zou P."/>
            <person name="Chen C."/>
            <person name="Chang X."/>
            <person name="Wang W."/>
            <person name="Lv Y."/>
            <person name="Sun Y."/>
            <person name="Ma L."/>
            <person name="Shen B."/>
            <person name="Zhu C."/>
        </authorList>
    </citation>
    <scope>NUCLEOTIDE SEQUENCE [LARGE SCALE GENOMIC DNA]</scope>
</reference>
<dbReference type="EMBL" id="ATLV01022669">
    <property type="status" value="NOT_ANNOTATED_CDS"/>
    <property type="molecule type" value="Genomic_DNA"/>
</dbReference>
<dbReference type="EMBL" id="KE525335">
    <property type="protein sequence ID" value="KFB47929.1"/>
    <property type="molecule type" value="Genomic_DNA"/>
</dbReference>
<dbReference type="VEuPathDB" id="VectorBase:ASIS020777"/>
<name>A0A084WCI5_ANOSI</name>